<feature type="domain" description="Peptidase M14" evidence="19">
    <location>
        <begin position="125"/>
        <end position="425"/>
    </location>
</feature>
<dbReference type="Pfam" id="PF00246">
    <property type="entry name" value="Peptidase_M14"/>
    <property type="match status" value="1"/>
</dbReference>
<dbReference type="SMART" id="SM00631">
    <property type="entry name" value="Zn_pept"/>
    <property type="match status" value="1"/>
</dbReference>
<dbReference type="AlphaFoldDB" id="A0A162K005"/>
<evidence type="ECO:0000256" key="16">
    <source>
        <dbReference type="ARBA" id="ARBA00081330"/>
    </source>
</evidence>
<keyword evidence="12" id="KW-0843">Virulence</keyword>
<dbReference type="GO" id="GO:0005576">
    <property type="term" value="C:extracellular region"/>
    <property type="evidence" value="ECO:0007669"/>
    <property type="project" value="UniProtKB-SubCell"/>
</dbReference>
<evidence type="ECO:0000256" key="13">
    <source>
        <dbReference type="ARBA" id="ARBA00023049"/>
    </source>
</evidence>
<feature type="signal peptide" evidence="18">
    <location>
        <begin position="1"/>
        <end position="16"/>
    </location>
</feature>
<reference evidence="20 21" key="1">
    <citation type="journal article" date="2016" name="Genome Biol. Evol.">
        <title>Divergent and convergent evolution of fungal pathogenicity.</title>
        <authorList>
            <person name="Shang Y."/>
            <person name="Xiao G."/>
            <person name="Zheng P."/>
            <person name="Cen K."/>
            <person name="Zhan S."/>
            <person name="Wang C."/>
        </authorList>
    </citation>
    <scope>NUCLEOTIDE SEQUENCE [LARGE SCALE GENOMIC DNA]</scope>
    <source>
        <strain evidence="20 21">RCEF 4871</strain>
    </source>
</reference>
<comment type="caution">
    <text evidence="20">The sequence shown here is derived from an EMBL/GenBank/DDBJ whole genome shotgun (WGS) entry which is preliminary data.</text>
</comment>
<proteinExistence type="inferred from homology"/>
<gene>
    <name evidence="20" type="ORF">NOR_00041</name>
</gene>
<evidence type="ECO:0000313" key="20">
    <source>
        <dbReference type="EMBL" id="OAA51448.1"/>
    </source>
</evidence>
<evidence type="ECO:0000256" key="4">
    <source>
        <dbReference type="ARBA" id="ARBA00005988"/>
    </source>
</evidence>
<dbReference type="Pfam" id="PF02244">
    <property type="entry name" value="Propep_M14"/>
    <property type="match status" value="1"/>
</dbReference>
<keyword evidence="6 20" id="KW-0121">Carboxypeptidase</keyword>
<evidence type="ECO:0000256" key="18">
    <source>
        <dbReference type="SAM" id="SignalP"/>
    </source>
</evidence>
<dbReference type="PROSITE" id="PS52035">
    <property type="entry name" value="PEPTIDASE_M14"/>
    <property type="match status" value="1"/>
</dbReference>
<dbReference type="SUPFAM" id="SSF53187">
    <property type="entry name" value="Zn-dependent exopeptidases"/>
    <property type="match status" value="1"/>
</dbReference>
<comment type="cofactor">
    <cofactor evidence="1">
        <name>Zn(2+)</name>
        <dbReference type="ChEBI" id="CHEBI:29105"/>
    </cofactor>
</comment>
<dbReference type="OMA" id="AAWGQMN"/>
<evidence type="ECO:0000256" key="1">
    <source>
        <dbReference type="ARBA" id="ARBA00001947"/>
    </source>
</evidence>
<evidence type="ECO:0000259" key="19">
    <source>
        <dbReference type="PROSITE" id="PS52035"/>
    </source>
</evidence>
<evidence type="ECO:0000256" key="8">
    <source>
        <dbReference type="ARBA" id="ARBA00022723"/>
    </source>
</evidence>
<dbReference type="OrthoDB" id="3626597at2759"/>
<dbReference type="PRINTS" id="PR00765">
    <property type="entry name" value="CRBOXYPTASEA"/>
</dbReference>
<organism evidence="20 21">
    <name type="scientific">Metarhizium rileyi (strain RCEF 4871)</name>
    <name type="common">Nomuraea rileyi</name>
    <dbReference type="NCBI Taxonomy" id="1649241"/>
    <lineage>
        <taxon>Eukaryota</taxon>
        <taxon>Fungi</taxon>
        <taxon>Dikarya</taxon>
        <taxon>Ascomycota</taxon>
        <taxon>Pezizomycotina</taxon>
        <taxon>Sordariomycetes</taxon>
        <taxon>Hypocreomycetidae</taxon>
        <taxon>Hypocreales</taxon>
        <taxon>Clavicipitaceae</taxon>
        <taxon>Metarhizium</taxon>
    </lineage>
</organism>
<dbReference type="GO" id="GO:0004181">
    <property type="term" value="F:metallocarboxypeptidase activity"/>
    <property type="evidence" value="ECO:0007669"/>
    <property type="project" value="InterPro"/>
</dbReference>
<keyword evidence="8" id="KW-0479">Metal-binding</keyword>
<keyword evidence="14" id="KW-0865">Zymogen</keyword>
<accession>A0A162K005</accession>
<dbReference type="Gene3D" id="3.40.630.10">
    <property type="entry name" value="Zn peptidases"/>
    <property type="match status" value="1"/>
</dbReference>
<evidence type="ECO:0000256" key="12">
    <source>
        <dbReference type="ARBA" id="ARBA00023026"/>
    </source>
</evidence>
<dbReference type="SUPFAM" id="SSF54897">
    <property type="entry name" value="Protease propeptides/inhibitors"/>
    <property type="match status" value="1"/>
</dbReference>
<evidence type="ECO:0000256" key="5">
    <source>
        <dbReference type="ARBA" id="ARBA00022525"/>
    </source>
</evidence>
<dbReference type="EMBL" id="AZHC01000001">
    <property type="protein sequence ID" value="OAA51448.1"/>
    <property type="molecule type" value="Genomic_DNA"/>
</dbReference>
<dbReference type="Proteomes" id="UP000243498">
    <property type="component" value="Unassembled WGS sequence"/>
</dbReference>
<evidence type="ECO:0000256" key="17">
    <source>
        <dbReference type="PROSITE-ProRule" id="PRU01379"/>
    </source>
</evidence>
<evidence type="ECO:0000256" key="3">
    <source>
        <dbReference type="ARBA" id="ARBA00004613"/>
    </source>
</evidence>
<keyword evidence="11" id="KW-0862">Zinc</keyword>
<dbReference type="InterPro" id="IPR036990">
    <property type="entry name" value="M14A-like_propep"/>
</dbReference>
<feature type="active site" description="Proton donor/acceptor" evidence="17">
    <location>
        <position position="391"/>
    </location>
</feature>
<keyword evidence="5" id="KW-0964">Secreted</keyword>
<evidence type="ECO:0000256" key="7">
    <source>
        <dbReference type="ARBA" id="ARBA00022670"/>
    </source>
</evidence>
<protein>
    <recommendedName>
        <fullName evidence="16">Carboxypeptidase M14A</fullName>
    </recommendedName>
</protein>
<name>A0A162K005_METRR</name>
<dbReference type="GO" id="GO:0006508">
    <property type="term" value="P:proteolysis"/>
    <property type="evidence" value="ECO:0007669"/>
    <property type="project" value="UniProtKB-KW"/>
</dbReference>
<dbReference type="PANTHER" id="PTHR11705:SF143">
    <property type="entry name" value="SLL0236 PROTEIN"/>
    <property type="match status" value="1"/>
</dbReference>
<dbReference type="Gene3D" id="3.30.70.340">
    <property type="entry name" value="Metallocarboxypeptidase-like"/>
    <property type="match status" value="1"/>
</dbReference>
<evidence type="ECO:0000256" key="11">
    <source>
        <dbReference type="ARBA" id="ARBA00022833"/>
    </source>
</evidence>
<dbReference type="InterPro" id="IPR000834">
    <property type="entry name" value="Peptidase_M14"/>
</dbReference>
<keyword evidence="15" id="KW-1015">Disulfide bond</keyword>
<keyword evidence="21" id="KW-1185">Reference proteome</keyword>
<dbReference type="STRING" id="1081105.A0A162K005"/>
<evidence type="ECO:0000256" key="6">
    <source>
        <dbReference type="ARBA" id="ARBA00022645"/>
    </source>
</evidence>
<dbReference type="InterPro" id="IPR003146">
    <property type="entry name" value="M14A_act_pep"/>
</dbReference>
<keyword evidence="7" id="KW-0645">Protease</keyword>
<keyword evidence="10" id="KW-0378">Hydrolase</keyword>
<sequence length="426" mass="47203">MKAIIFFASLLARAATKPAESFVSYYGHKVFRVPVMDDGTHIQSLVDRLNLHVWQPPSKKGAFADVQVSPSQLEVFRKAMHGRSFEILHEDLGVSIAREGAAVHTYTVPCGRRAVGSANASWFTSYHPYNDHLQWMEDIASQYSSNAKIVTSGATGDGGNITGLHIFGRNGGGKKPAVVFHGTVHAREWIVAMTLEFIIHELVAKYSSDAAVRAVVDKYDFYVFPIVNVDGFKYTQTTDRMWRKNRSRNQGSSCLGTDVNRNWPYKWNGPGSSKNPCSETYRGAVAGNSPEVKSYMAFLDKVKKSQGLKLYIDWHSYSQLFMTPYGHSCSARAPNHTGLQALAKGASEAMRRVHGTSFAYGPVCDTIYQVAGASIDWVQDVLNADNVFTIELRDRGRYGFVLPPHQIIPSGEESFAGAMHLFQNMG</sequence>
<keyword evidence="9 18" id="KW-0732">Signal</keyword>
<evidence type="ECO:0000256" key="2">
    <source>
        <dbReference type="ARBA" id="ARBA00003091"/>
    </source>
</evidence>
<dbReference type="CDD" id="cd03860">
    <property type="entry name" value="M14_CP_A-B_like"/>
    <property type="match status" value="1"/>
</dbReference>
<comment type="subcellular location">
    <subcellularLocation>
        <location evidence="3">Secreted</location>
    </subcellularLocation>
</comment>
<evidence type="ECO:0000313" key="21">
    <source>
        <dbReference type="Proteomes" id="UP000243498"/>
    </source>
</evidence>
<evidence type="ECO:0000256" key="14">
    <source>
        <dbReference type="ARBA" id="ARBA00023145"/>
    </source>
</evidence>
<feature type="chain" id="PRO_5007836270" description="Carboxypeptidase M14A" evidence="18">
    <location>
        <begin position="17"/>
        <end position="426"/>
    </location>
</feature>
<dbReference type="FunFam" id="3.40.630.10:FF:000040">
    <property type="entry name" value="zinc carboxypeptidase"/>
    <property type="match status" value="1"/>
</dbReference>
<dbReference type="PANTHER" id="PTHR11705">
    <property type="entry name" value="PROTEASE FAMILY M14 CARBOXYPEPTIDASE A,B"/>
    <property type="match status" value="1"/>
</dbReference>
<evidence type="ECO:0000256" key="10">
    <source>
        <dbReference type="ARBA" id="ARBA00022801"/>
    </source>
</evidence>
<comment type="function">
    <text evidence="2">Extracellular metalloprotease that contributes to pathogenicity.</text>
</comment>
<dbReference type="GO" id="GO:0008270">
    <property type="term" value="F:zinc ion binding"/>
    <property type="evidence" value="ECO:0007669"/>
    <property type="project" value="InterPro"/>
</dbReference>
<comment type="similarity">
    <text evidence="4 17">Belongs to the peptidase M14 family.</text>
</comment>
<evidence type="ECO:0000256" key="15">
    <source>
        <dbReference type="ARBA" id="ARBA00023157"/>
    </source>
</evidence>
<keyword evidence="13" id="KW-0482">Metalloprotease</keyword>
<evidence type="ECO:0000256" key="9">
    <source>
        <dbReference type="ARBA" id="ARBA00022729"/>
    </source>
</evidence>